<feature type="compositionally biased region" description="Polar residues" evidence="9">
    <location>
        <begin position="1520"/>
        <end position="1535"/>
    </location>
</feature>
<dbReference type="Gene3D" id="3.30.40.10">
    <property type="entry name" value="Zinc/RING finger domain, C3HC4 (zinc finger)"/>
    <property type="match status" value="1"/>
</dbReference>
<dbReference type="InterPro" id="IPR001841">
    <property type="entry name" value="Znf_RING"/>
</dbReference>
<dbReference type="OrthoDB" id="342730at2759"/>
<dbReference type="InterPro" id="IPR011765">
    <property type="entry name" value="Pept_M16_N"/>
</dbReference>
<dbReference type="EMBL" id="UYRX01000068">
    <property type="protein sequence ID" value="VDK72365.1"/>
    <property type="molecule type" value="Genomic_DNA"/>
</dbReference>
<evidence type="ECO:0000256" key="8">
    <source>
        <dbReference type="PROSITE-ProRule" id="PRU00504"/>
    </source>
</evidence>
<evidence type="ECO:0000313" key="11">
    <source>
        <dbReference type="EMBL" id="VDK72365.1"/>
    </source>
</evidence>
<dbReference type="SMART" id="SM00502">
    <property type="entry name" value="BBC"/>
    <property type="match status" value="1"/>
</dbReference>
<dbReference type="SUPFAM" id="SSF57850">
    <property type="entry name" value="RING/U-box"/>
    <property type="match status" value="1"/>
</dbReference>
<dbReference type="Pfam" id="PF01436">
    <property type="entry name" value="NHL"/>
    <property type="match status" value="1"/>
</dbReference>
<keyword evidence="12" id="KW-1185">Reference proteome</keyword>
<dbReference type="PANTHER" id="PTHR43016:SF16">
    <property type="entry name" value="METALLOPROTEASE, PUTATIVE (AFU_ORTHOLOGUE AFUA_4G07610)-RELATED"/>
    <property type="match status" value="1"/>
</dbReference>
<feature type="compositionally biased region" description="Polar residues" evidence="9">
    <location>
        <begin position="1083"/>
        <end position="1099"/>
    </location>
</feature>
<name>A0A3P6SWU2_LITSI</name>
<sequence length="2061" mass="230219">TPGPLVKGLISFGQLYSDFNISKKTLMTETLDNDGLPHTLEHLTFMGSRKYPYKGVLDLIANRCMASGTNAFTAQDHTAYELITVGSHGFLKVLPIYLDHLLSPTLTDAQFMTEVHHINGKGEDAGVVYSEMQEHESEMNNIVNWKRKELFYPEYNPYRVETGGRLAALRTTCNIEKIRRYHHDFYHISNMLVTVCGSIDHSQLLHILSSVEAAAQQQVPHLFNRPFRNPMLMFTESQDKEIVCPSEDEKLGTVEIAWIGPSDNLKDLQRLRVLAHYLADTAASPLEQDFVQLDKQLASYVHLYIREQCISEIVLCFNGVPVNELHNIKKRLFEKTLPQTFENSFDMVRMTNMITHIIDKEISRMETDCHNFIFEIMCMHQIYGKYEELPMRLDHVAELRKMMSLQPKDWITLARRYLTNKCVCVMGFPSRDEVTRITTTEKSRIEKQRKKLGKDGLHRCAEKLKNAIRETTLGKPSPELLSEMMIRELENFTTFNVQTLHAKTGQNDAEIFRLPLPIYIYNTETHFVKLMLVWDTKLIPLELRLWMVLYFELMFQSPAVVDGKKLSYEEIAKLCTRDLISYSATIGVLNHFGRFCSLTLKAVPERYVTMLSWLTTFVKGITFEAGRVKVAAQSLIGQADEEKRDGFEMRNTLLNNSIFYRETNDYVCGSVQLEDFHKNVLTLTKENPDYVVNKLEKLREALINAPINVHIICNTEKIMPFLPTSLAWLYRDRKSTCELSASFRNLPGEAVIYDNFGKQRVIAVAATESSFLKQSIPFKYQLGSKEELAVQLTAQYLSQMEGILFKAIRGNGLAYGVGIEIDPDNHLLSFSICRSTQLEQAYEKAKEVVFNELDHVDEDEFEAAKRSLVSEIVQAEDTVINAAHRAVFNEFRELPQGFWREYIDRIWNASVKEVMECSRNFILDLFNDKKCCRAITVPNGKLKDIEKHFKGIEVCTSTFLELRDEKRFYIIALSTTLCLRVQATGVLSESFFAATSHDLKGGNYRTVLKTVEHRGTLLPEMEMYANGSMEENSGTTVTSTVSSSATAAALDISSQQQQNSYIFGVTDDKSESLPSLKDDKNIGVSSGTVGNEINSTRSPSPLLDVGMIPSVDSSLCPYCGKQYRKPRVLDCLHSMCEDCIIAQLDGRRDGESERSRTAVTMDFELESTCEMRPTPPGVIRCPTCHQESHVGNDVRFVNHLLLDFVRLHEVDGVSAVQGARTCRACKSEQLAMAVCKQCASDLCKNCYQAHRDMKLFDGHTVLTYTELAHNPSELLRDPVMCVLHPQMPYSLLCATCESPICGQCHAEHADVRHHNLVNIDETVANLVRLELKDIANGAEAKSKTVEAACNSVPTRQRILTEQYEVIKAEIEDTFSEYHKALDAMKEHLLCKLDKARDDQETDLNNLNRRVNVTTVKIADAVAFTHRIVEKGSAVEVLVSRKKIRQQLTALTRSMPDMSSTTELTFNRTPYVQFYSKLSSIVGDINTRLVSDVGKADVMISSLLSDSNSVKQLNAIRAYPSDNSPTQTSASGSLCTTPAPVGQSRGPGAIGMERRHKPITTSTSSSVVDFTDGWPPSSIPPEPSSPSPTVDFQGKKSSVENTGSSSFYSWPPSSNPQPETRVTGSSALPLPHAPVASLAAGKQLPITANNFLVPRGVNSWVAQTTALSGAATQLANTAFPIAAAAAARQRLEPLLDPATIRLISQLDTASLASLQSAFGQTIPALGRQSQLASSLEAVRPVGVAGILGEHHYVPIGISPTIRPSAKNNANASDLSLRCSVGGVGSNPGQFGSPHGFCLGHNEEILVTDTNNHRIQIFTKKGEFIMHFGIGGSEDGHLFYPKKVVAFRSRMGEGGYIIVDKGESKARLQLFSKRGDFIRRLQTPYLEYVSALTVNEASHLVVFSSSVMMFILDIDLLEPLVLKWNDCTKAIGEPSDVAVFRDRYYVTDYKNHCVVALNSDGEVLCRFGSFESTPYPIGVDVSTNGDVLVADSHGNHFHIYCCATDGQRLQEFECSQLKASYFIIVSRCVGLRLTSEGFLISVSKHNHTLLIFSTVFVSPPAPL</sequence>
<dbReference type="SUPFAM" id="SSF63411">
    <property type="entry name" value="LuxS/MPP-like metallohydrolase"/>
    <property type="match status" value="4"/>
</dbReference>
<feature type="compositionally biased region" description="Pro residues" evidence="9">
    <location>
        <begin position="1576"/>
        <end position="1585"/>
    </location>
</feature>
<keyword evidence="1" id="KW-0597">Phosphoprotein</keyword>
<dbReference type="CDD" id="cd19756">
    <property type="entry name" value="Bbox2"/>
    <property type="match status" value="1"/>
</dbReference>
<accession>A0A3P6SWU2</accession>
<dbReference type="Gene3D" id="2.120.10.30">
    <property type="entry name" value="TolB, C-terminal domain"/>
    <property type="match status" value="1"/>
</dbReference>
<dbReference type="InterPro" id="IPR011042">
    <property type="entry name" value="6-blade_b-propeller_TolB-like"/>
</dbReference>
<dbReference type="SMART" id="SM00336">
    <property type="entry name" value="BBOX"/>
    <property type="match status" value="2"/>
</dbReference>
<dbReference type="SMART" id="SM00184">
    <property type="entry name" value="RING"/>
    <property type="match status" value="2"/>
</dbReference>
<dbReference type="Gene3D" id="3.30.160.60">
    <property type="entry name" value="Classic Zinc Finger"/>
    <property type="match status" value="1"/>
</dbReference>
<dbReference type="CDD" id="cd14959">
    <property type="entry name" value="NHL_brat_like"/>
    <property type="match status" value="1"/>
</dbReference>
<dbReference type="FunFam" id="3.30.830.10:FF:000015">
    <property type="entry name" value="Putative zinc metalloprotease"/>
    <property type="match status" value="1"/>
</dbReference>
<organism evidence="11 12">
    <name type="scientific">Litomosoides sigmodontis</name>
    <name type="common">Filarial nematode worm</name>
    <dbReference type="NCBI Taxonomy" id="42156"/>
    <lineage>
        <taxon>Eukaryota</taxon>
        <taxon>Metazoa</taxon>
        <taxon>Ecdysozoa</taxon>
        <taxon>Nematoda</taxon>
        <taxon>Chromadorea</taxon>
        <taxon>Rhabditida</taxon>
        <taxon>Spirurina</taxon>
        <taxon>Spiruromorpha</taxon>
        <taxon>Filarioidea</taxon>
        <taxon>Onchocercidae</taxon>
        <taxon>Litomosoides</taxon>
    </lineage>
</organism>
<dbReference type="Gene3D" id="3.30.830.10">
    <property type="entry name" value="Metalloenzyme, LuxS/M16 peptidase-like"/>
    <property type="match status" value="4"/>
</dbReference>
<dbReference type="SUPFAM" id="SSF57845">
    <property type="entry name" value="B-box zinc-binding domain"/>
    <property type="match status" value="1"/>
</dbReference>
<gene>
    <name evidence="11" type="ORF">NLS_LOCUS1752</name>
</gene>
<dbReference type="Proteomes" id="UP000277928">
    <property type="component" value="Unassembled WGS sequence"/>
</dbReference>
<keyword evidence="3" id="KW-0677">Repeat</keyword>
<feature type="compositionally biased region" description="Polar residues" evidence="9">
    <location>
        <begin position="1616"/>
        <end position="1625"/>
    </location>
</feature>
<dbReference type="STRING" id="42156.A0A3P6SWU2"/>
<feature type="repeat" description="NHL" evidence="8">
    <location>
        <begin position="1776"/>
        <end position="1819"/>
    </location>
</feature>
<feature type="domain" description="B box-type" evidence="10">
    <location>
        <begin position="1276"/>
        <end position="1319"/>
    </location>
</feature>
<dbReference type="PROSITE" id="PS51125">
    <property type="entry name" value="NHL"/>
    <property type="match status" value="1"/>
</dbReference>
<dbReference type="SUPFAM" id="SSF101898">
    <property type="entry name" value="NHL repeat"/>
    <property type="match status" value="1"/>
</dbReference>
<dbReference type="PANTHER" id="PTHR43016">
    <property type="entry name" value="PRESEQUENCE PROTEASE"/>
    <property type="match status" value="1"/>
</dbReference>
<dbReference type="InterPro" id="IPR007863">
    <property type="entry name" value="Peptidase_M16_C"/>
</dbReference>
<dbReference type="GO" id="GO:0008270">
    <property type="term" value="F:zinc ion binding"/>
    <property type="evidence" value="ECO:0007669"/>
    <property type="project" value="UniProtKB-KW"/>
</dbReference>
<keyword evidence="5" id="KW-0833">Ubl conjugation pathway</keyword>
<evidence type="ECO:0000259" key="10">
    <source>
        <dbReference type="PROSITE" id="PS50119"/>
    </source>
</evidence>
<evidence type="ECO:0000256" key="5">
    <source>
        <dbReference type="ARBA" id="ARBA00022786"/>
    </source>
</evidence>
<proteinExistence type="predicted"/>
<dbReference type="Pfam" id="PF00675">
    <property type="entry name" value="Peptidase_M16"/>
    <property type="match status" value="1"/>
</dbReference>
<evidence type="ECO:0000256" key="6">
    <source>
        <dbReference type="ARBA" id="ARBA00022833"/>
    </source>
</evidence>
<reference evidence="11 12" key="1">
    <citation type="submission" date="2018-08" db="EMBL/GenBank/DDBJ databases">
        <authorList>
            <person name="Laetsch R D."/>
            <person name="Stevens L."/>
            <person name="Kumar S."/>
            <person name="Blaxter L. M."/>
        </authorList>
    </citation>
    <scope>NUCLEOTIDE SEQUENCE [LARGE SCALE GENOMIC DNA]</scope>
</reference>
<evidence type="ECO:0000256" key="1">
    <source>
        <dbReference type="ARBA" id="ARBA00022553"/>
    </source>
</evidence>
<dbReference type="InterPro" id="IPR000315">
    <property type="entry name" value="Znf_B-box"/>
</dbReference>
<dbReference type="InterPro" id="IPR003649">
    <property type="entry name" value="Bbox_C"/>
</dbReference>
<evidence type="ECO:0000313" key="12">
    <source>
        <dbReference type="Proteomes" id="UP000277928"/>
    </source>
</evidence>
<feature type="domain" description="B box-type" evidence="10">
    <location>
        <begin position="1217"/>
        <end position="1264"/>
    </location>
</feature>
<evidence type="ECO:0000256" key="2">
    <source>
        <dbReference type="ARBA" id="ARBA00022723"/>
    </source>
</evidence>
<dbReference type="PROSITE" id="PS00518">
    <property type="entry name" value="ZF_RING_1"/>
    <property type="match status" value="1"/>
</dbReference>
<feature type="region of interest" description="Disordered" evidence="9">
    <location>
        <begin position="1518"/>
        <end position="1626"/>
    </location>
</feature>
<protein>
    <recommendedName>
        <fullName evidence="10">B box-type domain-containing protein</fullName>
    </recommendedName>
</protein>
<evidence type="ECO:0000256" key="9">
    <source>
        <dbReference type="SAM" id="MobiDB-lite"/>
    </source>
</evidence>
<dbReference type="CDD" id="cd16564">
    <property type="entry name" value="RING-HC_RNF222"/>
    <property type="match status" value="1"/>
</dbReference>
<keyword evidence="6" id="KW-0862">Zinc</keyword>
<dbReference type="InterPro" id="IPR027370">
    <property type="entry name" value="Znf-RING_euk"/>
</dbReference>
<dbReference type="InterPro" id="IPR017907">
    <property type="entry name" value="Znf_RING_CS"/>
</dbReference>
<keyword evidence="2" id="KW-0479">Metal-binding</keyword>
<dbReference type="Pfam" id="PF00643">
    <property type="entry name" value="zf-B_box"/>
    <property type="match status" value="1"/>
</dbReference>
<dbReference type="PROSITE" id="PS50119">
    <property type="entry name" value="ZF_BBOX"/>
    <property type="match status" value="2"/>
</dbReference>
<dbReference type="Pfam" id="PF05193">
    <property type="entry name" value="Peptidase_M16_C"/>
    <property type="match status" value="2"/>
</dbReference>
<keyword evidence="4 7" id="KW-0863">Zinc-finger</keyword>
<evidence type="ECO:0000256" key="7">
    <source>
        <dbReference type="PROSITE-ProRule" id="PRU00024"/>
    </source>
</evidence>
<dbReference type="Pfam" id="PF13445">
    <property type="entry name" value="zf-RING_UBOX"/>
    <property type="match status" value="1"/>
</dbReference>
<evidence type="ECO:0000256" key="3">
    <source>
        <dbReference type="ARBA" id="ARBA00022737"/>
    </source>
</evidence>
<dbReference type="InterPro" id="IPR013083">
    <property type="entry name" value="Znf_RING/FYVE/PHD"/>
</dbReference>
<evidence type="ECO:0000256" key="4">
    <source>
        <dbReference type="ARBA" id="ARBA00022771"/>
    </source>
</evidence>
<feature type="region of interest" description="Disordered" evidence="9">
    <location>
        <begin position="1074"/>
        <end position="1101"/>
    </location>
</feature>
<dbReference type="InterPro" id="IPR001258">
    <property type="entry name" value="NHL_repeat"/>
</dbReference>
<dbReference type="InterPro" id="IPR011249">
    <property type="entry name" value="Metalloenz_LuxS/M16"/>
</dbReference>
<feature type="non-terminal residue" evidence="11">
    <location>
        <position position="1"/>
    </location>
</feature>